<dbReference type="Proteomes" id="UP000176786">
    <property type="component" value="Unassembled WGS sequence"/>
</dbReference>
<evidence type="ECO:0000313" key="1">
    <source>
        <dbReference type="EMBL" id="OGE84777.1"/>
    </source>
</evidence>
<proteinExistence type="predicted"/>
<evidence type="ECO:0000313" key="2">
    <source>
        <dbReference type="Proteomes" id="UP000176786"/>
    </source>
</evidence>
<accession>A0A1F5P487</accession>
<dbReference type="AlphaFoldDB" id="A0A1F5P487"/>
<name>A0A1F5P487_9BACT</name>
<dbReference type="EMBL" id="MFES01000035">
    <property type="protein sequence ID" value="OGE84777.1"/>
    <property type="molecule type" value="Genomic_DNA"/>
</dbReference>
<reference evidence="1 2" key="1">
    <citation type="journal article" date="2016" name="Nat. Commun.">
        <title>Thousands of microbial genomes shed light on interconnected biogeochemical processes in an aquifer system.</title>
        <authorList>
            <person name="Anantharaman K."/>
            <person name="Brown C.T."/>
            <person name="Hug L.A."/>
            <person name="Sharon I."/>
            <person name="Castelle C.J."/>
            <person name="Probst A.J."/>
            <person name="Thomas B.C."/>
            <person name="Singh A."/>
            <person name="Wilkins M.J."/>
            <person name="Karaoz U."/>
            <person name="Brodie E.L."/>
            <person name="Williams K.H."/>
            <person name="Hubbard S.S."/>
            <person name="Banfield J.F."/>
        </authorList>
    </citation>
    <scope>NUCLEOTIDE SEQUENCE [LARGE SCALE GENOMIC DNA]</scope>
</reference>
<organism evidence="1 2">
    <name type="scientific">Candidatus Doudnabacteria bacterium RIFCSPHIGHO2_02_FULL_46_11</name>
    <dbReference type="NCBI Taxonomy" id="1817832"/>
    <lineage>
        <taxon>Bacteria</taxon>
        <taxon>Candidatus Doudnaibacteriota</taxon>
    </lineage>
</organism>
<comment type="caution">
    <text evidence="1">The sequence shown here is derived from an EMBL/GenBank/DDBJ whole genome shotgun (WGS) entry which is preliminary data.</text>
</comment>
<protein>
    <submittedName>
        <fullName evidence="1">Uncharacterized protein</fullName>
    </submittedName>
</protein>
<gene>
    <name evidence="1" type="ORF">A3J48_01435</name>
</gene>
<sequence length="115" mass="12992">MDDKVIRQLLEQEAGPGEHLAVLSAVPLNGAIKVAVNQGRQILVARGWVTEISEVPGMQYVAVLFDDTSHWSEFRPDYPCLMLPPREGDLEELRAALTRWTEINERVTRAMRPKP</sequence>